<dbReference type="PROSITE" id="PS51257">
    <property type="entry name" value="PROKAR_LIPOPROTEIN"/>
    <property type="match status" value="1"/>
</dbReference>
<accession>A0ABU9E3X5</accession>
<dbReference type="Gene3D" id="2.120.10.30">
    <property type="entry name" value="TolB, C-terminal domain"/>
    <property type="match status" value="1"/>
</dbReference>
<reference evidence="2 3" key="1">
    <citation type="submission" date="2024-02" db="EMBL/GenBank/DDBJ databases">
        <title>A novel Gemmatimonadota bacterium.</title>
        <authorList>
            <person name="Du Z.-J."/>
            <person name="Ye Y.-Q."/>
        </authorList>
    </citation>
    <scope>NUCLEOTIDE SEQUENCE [LARGE SCALE GENOMIC DNA]</scope>
    <source>
        <strain evidence="2 3">DH-20</strain>
    </source>
</reference>
<dbReference type="InterPro" id="IPR011042">
    <property type="entry name" value="6-blade_b-propeller_TolB-like"/>
</dbReference>
<dbReference type="RefSeq" id="WP_405276051.1">
    <property type="nucleotide sequence ID" value="NZ_JBBHLI010000001.1"/>
</dbReference>
<feature type="chain" id="PRO_5047339055" description="6-bladed beta-propeller" evidence="1">
    <location>
        <begin position="26"/>
        <end position="398"/>
    </location>
</feature>
<evidence type="ECO:0000313" key="2">
    <source>
        <dbReference type="EMBL" id="MEK9499392.1"/>
    </source>
</evidence>
<dbReference type="EMBL" id="JBBHLI010000001">
    <property type="protein sequence ID" value="MEK9499392.1"/>
    <property type="molecule type" value="Genomic_DNA"/>
</dbReference>
<name>A0ABU9E3X5_9BACT</name>
<keyword evidence="3" id="KW-1185">Reference proteome</keyword>
<evidence type="ECO:0000313" key="3">
    <source>
        <dbReference type="Proteomes" id="UP001484239"/>
    </source>
</evidence>
<organism evidence="2 3">
    <name type="scientific">Gaopeijia maritima</name>
    <dbReference type="NCBI Taxonomy" id="3119007"/>
    <lineage>
        <taxon>Bacteria</taxon>
        <taxon>Pseudomonadati</taxon>
        <taxon>Gemmatimonadota</taxon>
        <taxon>Longimicrobiia</taxon>
        <taxon>Gaopeijiales</taxon>
        <taxon>Gaopeijiaceae</taxon>
        <taxon>Gaopeijia</taxon>
    </lineage>
</organism>
<dbReference type="Proteomes" id="UP001484239">
    <property type="component" value="Unassembled WGS sequence"/>
</dbReference>
<proteinExistence type="predicted"/>
<evidence type="ECO:0000256" key="1">
    <source>
        <dbReference type="SAM" id="SignalP"/>
    </source>
</evidence>
<keyword evidence="1" id="KW-0732">Signal</keyword>
<sequence>MRRLPAGRLALAMLALAACEPPAGADGGLVVDLATLPELTLVEAVRLGGPEAPEEQLFATPPVAAIGADGTLHLLDRPEGEVRSFDRDGVFLGRFGGQGDGPGEFRFASAIGRIGDSLWVRNASPPNLELFDGDGGYLGRRTIENPTIGPTGMPVGPERLLRGGVLLQRVPGPPGGAPARVPLLLVGSDATDTVAGVVEPAGFHLPGVGGLAVAVDPPSPLYAVTADGAALVLAAWSDSVPGEVIVTRHEALGGAATHDTLRFDPVPLEPADADSMVAAALVQVEAVAERVRAQVGPDAITLPDDLEGPVADALGLRATLPPVRALLAGADGTLWLERPLAPGRSEWVVLDPDGRPEARVTLPLGHTLLAVDDARVWTLTRDDLDVVYVVGFAPQPDP</sequence>
<feature type="signal peptide" evidence="1">
    <location>
        <begin position="1"/>
        <end position="25"/>
    </location>
</feature>
<comment type="caution">
    <text evidence="2">The sequence shown here is derived from an EMBL/GenBank/DDBJ whole genome shotgun (WGS) entry which is preliminary data.</text>
</comment>
<evidence type="ECO:0008006" key="4">
    <source>
        <dbReference type="Google" id="ProtNLM"/>
    </source>
</evidence>
<gene>
    <name evidence="2" type="ORF">WI372_00180</name>
</gene>
<protein>
    <recommendedName>
        <fullName evidence="4">6-bladed beta-propeller</fullName>
    </recommendedName>
</protein>